<dbReference type="Pfam" id="PF13545">
    <property type="entry name" value="HTH_Crp_2"/>
    <property type="match status" value="1"/>
</dbReference>
<dbReference type="SMART" id="SM00100">
    <property type="entry name" value="cNMP"/>
    <property type="match status" value="1"/>
</dbReference>
<organism evidence="6 7">
    <name type="scientific">Aquirhabdus parva</name>
    <dbReference type="NCBI Taxonomy" id="2283318"/>
    <lineage>
        <taxon>Bacteria</taxon>
        <taxon>Pseudomonadati</taxon>
        <taxon>Pseudomonadota</taxon>
        <taxon>Gammaproteobacteria</taxon>
        <taxon>Moraxellales</taxon>
        <taxon>Moraxellaceae</taxon>
        <taxon>Aquirhabdus</taxon>
    </lineage>
</organism>
<dbReference type="GO" id="GO:0003700">
    <property type="term" value="F:DNA-binding transcription factor activity"/>
    <property type="evidence" value="ECO:0007669"/>
    <property type="project" value="InterPro"/>
</dbReference>
<dbReference type="InterPro" id="IPR014710">
    <property type="entry name" value="RmlC-like_jellyroll"/>
</dbReference>
<dbReference type="KEGG" id="mbah:HYN46_15240"/>
<dbReference type="GO" id="GO:0003677">
    <property type="term" value="F:DNA binding"/>
    <property type="evidence" value="ECO:0007669"/>
    <property type="project" value="UniProtKB-KW"/>
</dbReference>
<dbReference type="InterPro" id="IPR050397">
    <property type="entry name" value="Env_Response_Regulators"/>
</dbReference>
<evidence type="ECO:0000256" key="1">
    <source>
        <dbReference type="ARBA" id="ARBA00023015"/>
    </source>
</evidence>
<dbReference type="OrthoDB" id="7643467at2"/>
<dbReference type="GO" id="GO:0005829">
    <property type="term" value="C:cytosol"/>
    <property type="evidence" value="ECO:0007669"/>
    <property type="project" value="TreeGrafter"/>
</dbReference>
<dbReference type="EMBL" id="CP031222">
    <property type="protein sequence ID" value="AXI04075.1"/>
    <property type="molecule type" value="Genomic_DNA"/>
</dbReference>
<dbReference type="PROSITE" id="PS50042">
    <property type="entry name" value="CNMP_BINDING_3"/>
    <property type="match status" value="1"/>
</dbReference>
<evidence type="ECO:0000259" key="5">
    <source>
        <dbReference type="PROSITE" id="PS51063"/>
    </source>
</evidence>
<keyword evidence="2" id="KW-0238">DNA-binding</keyword>
<keyword evidence="3" id="KW-0804">Transcription</keyword>
<dbReference type="InterPro" id="IPR036388">
    <property type="entry name" value="WH-like_DNA-bd_sf"/>
</dbReference>
<dbReference type="InterPro" id="IPR018335">
    <property type="entry name" value="Tscrpt_reg_HTH_Crp-type_CS"/>
</dbReference>
<dbReference type="PANTHER" id="PTHR24567:SF75">
    <property type="entry name" value="FUMARATE AND NITRATE REDUCTION REGULATORY PROTEIN"/>
    <property type="match status" value="1"/>
</dbReference>
<dbReference type="PROSITE" id="PS00042">
    <property type="entry name" value="HTH_CRP_1"/>
    <property type="match status" value="1"/>
</dbReference>
<gene>
    <name evidence="6" type="ORF">HYN46_15240</name>
</gene>
<dbReference type="InterPro" id="IPR036390">
    <property type="entry name" value="WH_DNA-bd_sf"/>
</dbReference>
<keyword evidence="1" id="KW-0805">Transcription regulation</keyword>
<proteinExistence type="predicted"/>
<dbReference type="FunFam" id="1.10.10.10:FF:000028">
    <property type="entry name" value="Fumarate/nitrate reduction transcriptional regulator Fnr"/>
    <property type="match status" value="1"/>
</dbReference>
<protein>
    <submittedName>
        <fullName evidence="6">Fumarate/nitrate reduction transcriptional regulator Fnr</fullName>
    </submittedName>
</protein>
<reference evidence="6 7" key="1">
    <citation type="submission" date="2018-07" db="EMBL/GenBank/DDBJ databases">
        <title>Genome sequencing of Moraxellaceae gen. HYN0046.</title>
        <authorList>
            <person name="Kim M."/>
            <person name="Yi H."/>
        </authorList>
    </citation>
    <scope>NUCLEOTIDE SEQUENCE [LARGE SCALE GENOMIC DNA]</scope>
    <source>
        <strain evidence="6 7">HYN0046</strain>
    </source>
</reference>
<dbReference type="InterPro" id="IPR018490">
    <property type="entry name" value="cNMP-bd_dom_sf"/>
</dbReference>
<dbReference type="CDD" id="cd00038">
    <property type="entry name" value="CAP_ED"/>
    <property type="match status" value="1"/>
</dbReference>
<dbReference type="Gene3D" id="1.10.10.10">
    <property type="entry name" value="Winged helix-like DNA-binding domain superfamily/Winged helix DNA-binding domain"/>
    <property type="match status" value="1"/>
</dbReference>
<evidence type="ECO:0000259" key="4">
    <source>
        <dbReference type="PROSITE" id="PS50042"/>
    </source>
</evidence>
<sequence>MNHIIKSTQLASGYRETHCSDCALSLVCLPPSVQASELLQLDAIIEHRPPIKRNDALFFQGQAFNRVYAVRSGAVKTTLVLNNGIEQVTGFYLPGDIIGLDSIGHHEYVNSAYALETTTLCAIPYTDLKSLGRLIPSLQDHISGLMSYEIRQGQQALLSISKLTAQERIVMFLLSISTRYQRRRLSGHHFHLPMSRSSIGNYLGLTLETVSRVFAQLQQQQVLTVNNKDVHILDFDYLSQMVEPKSVRAVS</sequence>
<feature type="domain" description="HTH crp-type" evidence="5">
    <location>
        <begin position="163"/>
        <end position="236"/>
    </location>
</feature>
<dbReference type="Proteomes" id="UP000253940">
    <property type="component" value="Chromosome"/>
</dbReference>
<dbReference type="PANTHER" id="PTHR24567">
    <property type="entry name" value="CRP FAMILY TRANSCRIPTIONAL REGULATORY PROTEIN"/>
    <property type="match status" value="1"/>
</dbReference>
<dbReference type="InterPro" id="IPR000595">
    <property type="entry name" value="cNMP-bd_dom"/>
</dbReference>
<dbReference type="SMART" id="SM00419">
    <property type="entry name" value="HTH_CRP"/>
    <property type="match status" value="1"/>
</dbReference>
<name>A0A345P9W6_9GAMM</name>
<keyword evidence="7" id="KW-1185">Reference proteome</keyword>
<evidence type="ECO:0000313" key="6">
    <source>
        <dbReference type="EMBL" id="AXI04075.1"/>
    </source>
</evidence>
<dbReference type="PROSITE" id="PS51063">
    <property type="entry name" value="HTH_CRP_2"/>
    <property type="match status" value="1"/>
</dbReference>
<dbReference type="PRINTS" id="PR00034">
    <property type="entry name" value="HTHCRP"/>
</dbReference>
<dbReference type="AlphaFoldDB" id="A0A345P9W6"/>
<accession>A0A345P9W6</accession>
<dbReference type="NCBIfam" id="NF008365">
    <property type="entry name" value="PRK11161.1"/>
    <property type="match status" value="1"/>
</dbReference>
<dbReference type="InterPro" id="IPR012318">
    <property type="entry name" value="HTH_CRP"/>
</dbReference>
<feature type="domain" description="Cyclic nucleotide-binding" evidence="4">
    <location>
        <begin position="29"/>
        <end position="135"/>
    </location>
</feature>
<dbReference type="SUPFAM" id="SSF51206">
    <property type="entry name" value="cAMP-binding domain-like"/>
    <property type="match status" value="1"/>
</dbReference>
<dbReference type="Gene3D" id="2.60.120.10">
    <property type="entry name" value="Jelly Rolls"/>
    <property type="match status" value="1"/>
</dbReference>
<dbReference type="SUPFAM" id="SSF46785">
    <property type="entry name" value="Winged helix' DNA-binding domain"/>
    <property type="match status" value="1"/>
</dbReference>
<evidence type="ECO:0000313" key="7">
    <source>
        <dbReference type="Proteomes" id="UP000253940"/>
    </source>
</evidence>
<evidence type="ECO:0000256" key="2">
    <source>
        <dbReference type="ARBA" id="ARBA00023125"/>
    </source>
</evidence>
<dbReference type="Pfam" id="PF00027">
    <property type="entry name" value="cNMP_binding"/>
    <property type="match status" value="1"/>
</dbReference>
<evidence type="ECO:0000256" key="3">
    <source>
        <dbReference type="ARBA" id="ARBA00023163"/>
    </source>
</evidence>
<dbReference type="RefSeq" id="WP_114900183.1">
    <property type="nucleotide sequence ID" value="NZ_CP031222.1"/>
</dbReference>